<dbReference type="InParanoid" id="A0A0D0DDN9"/>
<proteinExistence type="predicted"/>
<dbReference type="STRING" id="930991.A0A0D0DDN9"/>
<sequence>MPGSYADKWFNDLGTMETASMAALRIAFFKRWLPMKKLKWSRAQQKEWIRGQTLREEDIGAWIAEGQVEDYGQNVWATKVMQLALSMGDVEGALIEYALEGVPMLLKEHLTCEYNTWEDFLEAIRTVPKEKLSIGRQ</sequence>
<reference evidence="1 2" key="1">
    <citation type="submission" date="2014-04" db="EMBL/GenBank/DDBJ databases">
        <authorList>
            <consortium name="DOE Joint Genome Institute"/>
            <person name="Kuo A."/>
            <person name="Kohler A."/>
            <person name="Jargeat P."/>
            <person name="Nagy L.G."/>
            <person name="Floudas D."/>
            <person name="Copeland A."/>
            <person name="Barry K.W."/>
            <person name="Cichocki N."/>
            <person name="Veneault-Fourrey C."/>
            <person name="LaButti K."/>
            <person name="Lindquist E.A."/>
            <person name="Lipzen A."/>
            <person name="Lundell T."/>
            <person name="Morin E."/>
            <person name="Murat C."/>
            <person name="Sun H."/>
            <person name="Tunlid A."/>
            <person name="Henrissat B."/>
            <person name="Grigoriev I.V."/>
            <person name="Hibbett D.S."/>
            <person name="Martin F."/>
            <person name="Nordberg H.P."/>
            <person name="Cantor M.N."/>
            <person name="Hua S.X."/>
        </authorList>
    </citation>
    <scope>NUCLEOTIDE SEQUENCE [LARGE SCALE GENOMIC DNA]</scope>
    <source>
        <strain evidence="1 2">Ve08.2h10</strain>
    </source>
</reference>
<keyword evidence="2" id="KW-1185">Reference proteome</keyword>
<dbReference type="Proteomes" id="UP000054538">
    <property type="component" value="Unassembled WGS sequence"/>
</dbReference>
<reference evidence="2" key="2">
    <citation type="submission" date="2015-01" db="EMBL/GenBank/DDBJ databases">
        <title>Evolutionary Origins and Diversification of the Mycorrhizal Mutualists.</title>
        <authorList>
            <consortium name="DOE Joint Genome Institute"/>
            <consortium name="Mycorrhizal Genomics Consortium"/>
            <person name="Kohler A."/>
            <person name="Kuo A."/>
            <person name="Nagy L.G."/>
            <person name="Floudas D."/>
            <person name="Copeland A."/>
            <person name="Barry K.W."/>
            <person name="Cichocki N."/>
            <person name="Veneault-Fourrey C."/>
            <person name="LaButti K."/>
            <person name="Lindquist E.A."/>
            <person name="Lipzen A."/>
            <person name="Lundell T."/>
            <person name="Morin E."/>
            <person name="Murat C."/>
            <person name="Riley R."/>
            <person name="Ohm R."/>
            <person name="Sun H."/>
            <person name="Tunlid A."/>
            <person name="Henrissat B."/>
            <person name="Grigoriev I.V."/>
            <person name="Hibbett D.S."/>
            <person name="Martin F."/>
        </authorList>
    </citation>
    <scope>NUCLEOTIDE SEQUENCE [LARGE SCALE GENOMIC DNA]</scope>
    <source>
        <strain evidence="2">Ve08.2h10</strain>
    </source>
</reference>
<dbReference type="HOGENOM" id="CLU_132228_0_0_1"/>
<dbReference type="OrthoDB" id="2678560at2759"/>
<evidence type="ECO:0000313" key="1">
    <source>
        <dbReference type="EMBL" id="KIK78884.1"/>
    </source>
</evidence>
<dbReference type="EMBL" id="KN826442">
    <property type="protein sequence ID" value="KIK78884.1"/>
    <property type="molecule type" value="Genomic_DNA"/>
</dbReference>
<gene>
    <name evidence="1" type="ORF">PAXRUDRAFT_16635</name>
</gene>
<name>A0A0D0DDN9_9AGAM</name>
<organism evidence="1 2">
    <name type="scientific">Paxillus rubicundulus Ve08.2h10</name>
    <dbReference type="NCBI Taxonomy" id="930991"/>
    <lineage>
        <taxon>Eukaryota</taxon>
        <taxon>Fungi</taxon>
        <taxon>Dikarya</taxon>
        <taxon>Basidiomycota</taxon>
        <taxon>Agaricomycotina</taxon>
        <taxon>Agaricomycetes</taxon>
        <taxon>Agaricomycetidae</taxon>
        <taxon>Boletales</taxon>
        <taxon>Paxilineae</taxon>
        <taxon>Paxillaceae</taxon>
        <taxon>Paxillus</taxon>
    </lineage>
</organism>
<accession>A0A0D0DDN9</accession>
<dbReference type="AlphaFoldDB" id="A0A0D0DDN9"/>
<evidence type="ECO:0000313" key="2">
    <source>
        <dbReference type="Proteomes" id="UP000054538"/>
    </source>
</evidence>
<protein>
    <submittedName>
        <fullName evidence="1">Uncharacterized protein</fullName>
    </submittedName>
</protein>